<evidence type="ECO:0008006" key="4">
    <source>
        <dbReference type="Google" id="ProtNLM"/>
    </source>
</evidence>
<feature type="compositionally biased region" description="Polar residues" evidence="1">
    <location>
        <begin position="901"/>
        <end position="918"/>
    </location>
</feature>
<feature type="compositionally biased region" description="Low complexity" evidence="1">
    <location>
        <begin position="760"/>
        <end position="777"/>
    </location>
</feature>
<feature type="compositionally biased region" description="Low complexity" evidence="1">
    <location>
        <begin position="824"/>
        <end position="836"/>
    </location>
</feature>
<feature type="compositionally biased region" description="Low complexity" evidence="1">
    <location>
        <begin position="341"/>
        <end position="353"/>
    </location>
</feature>
<feature type="compositionally biased region" description="Polar residues" evidence="1">
    <location>
        <begin position="488"/>
        <end position="505"/>
    </location>
</feature>
<feature type="compositionally biased region" description="Low complexity" evidence="1">
    <location>
        <begin position="865"/>
        <end position="883"/>
    </location>
</feature>
<feature type="compositionally biased region" description="Pro residues" evidence="1">
    <location>
        <begin position="454"/>
        <end position="465"/>
    </location>
</feature>
<feature type="region of interest" description="Disordered" evidence="1">
    <location>
        <begin position="824"/>
        <end position="923"/>
    </location>
</feature>
<reference evidence="2 3" key="1">
    <citation type="submission" date="2016-07" db="EMBL/GenBank/DDBJ databases">
        <title>Pervasive Adenine N6-methylation of Active Genes in Fungi.</title>
        <authorList>
            <consortium name="DOE Joint Genome Institute"/>
            <person name="Mondo S.J."/>
            <person name="Dannebaum R.O."/>
            <person name="Kuo R.C."/>
            <person name="Labutti K."/>
            <person name="Haridas S."/>
            <person name="Kuo A."/>
            <person name="Salamov A."/>
            <person name="Ahrendt S.R."/>
            <person name="Lipzen A."/>
            <person name="Sullivan W."/>
            <person name="Andreopoulos W.B."/>
            <person name="Clum A."/>
            <person name="Lindquist E."/>
            <person name="Daum C."/>
            <person name="Ramamoorthy G.K."/>
            <person name="Gryganskyi A."/>
            <person name="Culley D."/>
            <person name="Magnuson J.K."/>
            <person name="James T.Y."/>
            <person name="O'Malley M.A."/>
            <person name="Stajich J.E."/>
            <person name="Spatafora J.W."/>
            <person name="Visel A."/>
            <person name="Grigoriev I.V."/>
        </authorList>
    </citation>
    <scope>NUCLEOTIDE SEQUENCE [LARGE SCALE GENOMIC DNA]</scope>
    <source>
        <strain evidence="2 3">62-1032</strain>
    </source>
</reference>
<organism evidence="2 3">
    <name type="scientific">Leucosporidium creatinivorum</name>
    <dbReference type="NCBI Taxonomy" id="106004"/>
    <lineage>
        <taxon>Eukaryota</taxon>
        <taxon>Fungi</taxon>
        <taxon>Dikarya</taxon>
        <taxon>Basidiomycota</taxon>
        <taxon>Pucciniomycotina</taxon>
        <taxon>Microbotryomycetes</taxon>
        <taxon>Leucosporidiales</taxon>
        <taxon>Leucosporidium</taxon>
    </lineage>
</organism>
<protein>
    <recommendedName>
        <fullName evidence="4">Proteophosphoglycan ppg4</fullName>
    </recommendedName>
</protein>
<proteinExistence type="predicted"/>
<feature type="region of interest" description="Disordered" evidence="1">
    <location>
        <begin position="411"/>
        <end position="789"/>
    </location>
</feature>
<feature type="compositionally biased region" description="Low complexity" evidence="1">
    <location>
        <begin position="444"/>
        <end position="453"/>
    </location>
</feature>
<sequence>MAAPGPQSEQQQQLPVHQPSPRLVPLPPSLVPSPNLSTNSSSLALPPPSPALSDSGFSAFETSPMSMQDATFNFAQHFNTLHQFDDPPEEPTPTLAQESEAPLDPPPTLLGEHLPPSPTSFVPSLNSLASTDLSDYSPSPSIASVRMAQLVTRLPPHRMVNDDPSRLSVATSQSTRSSLRMSVTETDGEEEGTVWDAKRLSRPVKSATRSASAPLEQLTAAVEKEEQVCKDAVDPAMLHTALEVEGAKSQGMIKSNSEGSVSSWKDNLDAAVREMSAGDVDPAIRPEADAMTRMKSLLGPKMKIISKAPWDSDGSDGTLSPDAPPTPPKPPRARSSMDALRSVATSSATSRAAKLPAKENEKPTKSSARSKSFSILNPRKTAPSEADIKASEEAFRGLGLGVTGVNLARFESSSSLSSKAPPIGQSFLDLEDDKAKSAPKKKQSAPANPSAVTFPPPPSSPPSPPKSRKSFSSSSRVRPPPITFEMITPSSSMLPLASPNATSIPRSAPPHMASFVTVPRSDSNASLGVRAPKTSASGSSLATSANSGSSSPSTPTGTTTAFPPSPTSPTGSYFGSRSGAVSPTGPGYKLISLEEARERESQRIAAALAKKEKAMTPVEHIAGREDVMYGGASRDGSREPTTESVARTRATSGPASSAASTAPSHGSSPSTSTLAQAPIKTLKAKKSGFLRRMMGADKPAPVEQQQQPSLPSPPLSDLTRCDSATPSTQLATSPSYSVTISSPHASVDLRHANVDQGGLTPSPSVSSTSAAPASRVSFLPTPTPDPELRLRKGLAPSLSLRPVSMAFSAGLPSDFLANVASESTLSSSASTPTASTKVGGWISPPSTSPITAAHRPTSPTESLVAGSGPSSAQSPFAPSFNSSTTGGHSSLFERDEDLATTPVTPAFPSSPSNPTSPVLPSASAAGGSYAALQEEYARARKAWKSQQWELETQIRVLQAELEQVKAAQVTEGVECHECGAAYKTTPSPSIVQRPRFKGHGGSGALYGSGLAV</sequence>
<feature type="compositionally biased region" description="Pro residues" evidence="1">
    <location>
        <begin position="22"/>
        <end position="31"/>
    </location>
</feature>
<feature type="compositionally biased region" description="Low complexity" evidence="1">
    <location>
        <begin position="32"/>
        <end position="44"/>
    </location>
</feature>
<feature type="compositionally biased region" description="Low complexity" evidence="1">
    <location>
        <begin position="647"/>
        <end position="673"/>
    </location>
</feature>
<dbReference type="OrthoDB" id="2536616at2759"/>
<name>A0A1Y2G6X4_9BASI</name>
<dbReference type="AlphaFoldDB" id="A0A1Y2G6X4"/>
<dbReference type="EMBL" id="MCGR01000001">
    <property type="protein sequence ID" value="ORY92809.1"/>
    <property type="molecule type" value="Genomic_DNA"/>
</dbReference>
<evidence type="ECO:0000313" key="2">
    <source>
        <dbReference type="EMBL" id="ORY92809.1"/>
    </source>
</evidence>
<evidence type="ECO:0000313" key="3">
    <source>
        <dbReference type="Proteomes" id="UP000193467"/>
    </source>
</evidence>
<accession>A0A1Y2G6X4</accession>
<gene>
    <name evidence="2" type="ORF">BCR35DRAFT_298359</name>
</gene>
<feature type="region of interest" description="Disordered" evidence="1">
    <location>
        <begin position="306"/>
        <end position="388"/>
    </location>
</feature>
<feature type="compositionally biased region" description="Basic and acidic residues" evidence="1">
    <location>
        <begin position="592"/>
        <end position="602"/>
    </location>
</feature>
<feature type="region of interest" description="Disordered" evidence="1">
    <location>
        <begin position="77"/>
        <end position="126"/>
    </location>
</feature>
<evidence type="ECO:0000256" key="1">
    <source>
        <dbReference type="SAM" id="MobiDB-lite"/>
    </source>
</evidence>
<feature type="compositionally biased region" description="Polar residues" evidence="1">
    <location>
        <begin position="722"/>
        <end position="744"/>
    </location>
</feature>
<feature type="region of interest" description="Disordered" evidence="1">
    <location>
        <begin position="1"/>
        <end position="62"/>
    </location>
</feature>
<feature type="compositionally biased region" description="Polar residues" evidence="1">
    <location>
        <begin position="168"/>
        <end position="183"/>
    </location>
</feature>
<feature type="compositionally biased region" description="Polar residues" evidence="1">
    <location>
        <begin position="365"/>
        <end position="375"/>
    </location>
</feature>
<feature type="region of interest" description="Disordered" evidence="1">
    <location>
        <begin position="157"/>
        <end position="194"/>
    </location>
</feature>
<feature type="compositionally biased region" description="Low complexity" evidence="1">
    <location>
        <begin position="534"/>
        <end position="572"/>
    </location>
</feature>
<comment type="caution">
    <text evidence="2">The sequence shown here is derived from an EMBL/GenBank/DDBJ whole genome shotgun (WGS) entry which is preliminary data.</text>
</comment>
<dbReference type="InParanoid" id="A0A1Y2G6X4"/>
<keyword evidence="3" id="KW-1185">Reference proteome</keyword>
<dbReference type="Proteomes" id="UP000193467">
    <property type="component" value="Unassembled WGS sequence"/>
</dbReference>